<name>A0A848HCJ8_9BURK</name>
<dbReference type="SUPFAM" id="SSF46785">
    <property type="entry name" value="Winged helix' DNA-binding domain"/>
    <property type="match status" value="1"/>
</dbReference>
<sequence length="308" mass="34184">MRYQRLDLNLLTALRALLAEQNVTRAAQAMHITQPAMSGILARLREYFGDPLITQVGRKMELTPLARSLVGPINDLLVRIDATLGIKPEFEPASTRRRFTMVASDYVVNVLLVDVLRRVHQAAPGITIELRQPARESAVQLEAGEIDLLVTPEVFASGSHSAVNLFDDGYCAVVDRDHPEVGDSIGLAQYLQLGHVCYESLGKPFFESWFDRAHGEIRQVQVVTPTYSLLPQLVAGTRLVATLHARAAARLDPSLPLRRVRLDFAVPRLTEVLQWHQARDLDPGAQWLRQLIVDAAAQLPSLSSLDLP</sequence>
<evidence type="ECO:0000259" key="5">
    <source>
        <dbReference type="PROSITE" id="PS50931"/>
    </source>
</evidence>
<dbReference type="Proteomes" id="UP000541185">
    <property type="component" value="Unassembled WGS sequence"/>
</dbReference>
<proteinExistence type="inferred from homology"/>
<dbReference type="Gene3D" id="3.40.190.10">
    <property type="entry name" value="Periplasmic binding protein-like II"/>
    <property type="match status" value="2"/>
</dbReference>
<dbReference type="InterPro" id="IPR000847">
    <property type="entry name" value="LysR_HTH_N"/>
</dbReference>
<dbReference type="InterPro" id="IPR005119">
    <property type="entry name" value="LysR_subst-bd"/>
</dbReference>
<keyword evidence="4" id="KW-0804">Transcription</keyword>
<dbReference type="PANTHER" id="PTHR30118">
    <property type="entry name" value="HTH-TYPE TRANSCRIPTIONAL REGULATOR LEUO-RELATED"/>
    <property type="match status" value="1"/>
</dbReference>
<evidence type="ECO:0000256" key="3">
    <source>
        <dbReference type="ARBA" id="ARBA00023125"/>
    </source>
</evidence>
<evidence type="ECO:0000313" key="6">
    <source>
        <dbReference type="EMBL" id="NML47111.1"/>
    </source>
</evidence>
<dbReference type="AlphaFoldDB" id="A0A848HCJ8"/>
<dbReference type="SUPFAM" id="SSF53850">
    <property type="entry name" value="Periplasmic binding protein-like II"/>
    <property type="match status" value="1"/>
</dbReference>
<organism evidence="6 7">
    <name type="scientific">Ramlibacter agri</name>
    <dbReference type="NCBI Taxonomy" id="2728837"/>
    <lineage>
        <taxon>Bacteria</taxon>
        <taxon>Pseudomonadati</taxon>
        <taxon>Pseudomonadota</taxon>
        <taxon>Betaproteobacteria</taxon>
        <taxon>Burkholderiales</taxon>
        <taxon>Comamonadaceae</taxon>
        <taxon>Ramlibacter</taxon>
    </lineage>
</organism>
<dbReference type="GO" id="GO:0003700">
    <property type="term" value="F:DNA-binding transcription factor activity"/>
    <property type="evidence" value="ECO:0007669"/>
    <property type="project" value="InterPro"/>
</dbReference>
<dbReference type="RefSeq" id="WP_169421409.1">
    <property type="nucleotide sequence ID" value="NZ_JABBFX010000003.1"/>
</dbReference>
<dbReference type="Gene3D" id="1.10.10.10">
    <property type="entry name" value="Winged helix-like DNA-binding domain superfamily/Winged helix DNA-binding domain"/>
    <property type="match status" value="1"/>
</dbReference>
<dbReference type="EMBL" id="JABBFX010000003">
    <property type="protein sequence ID" value="NML47111.1"/>
    <property type="molecule type" value="Genomic_DNA"/>
</dbReference>
<accession>A0A848HCJ8</accession>
<evidence type="ECO:0000256" key="1">
    <source>
        <dbReference type="ARBA" id="ARBA00009437"/>
    </source>
</evidence>
<gene>
    <name evidence="6" type="ORF">HHL11_25420</name>
</gene>
<keyword evidence="2" id="KW-0805">Transcription regulation</keyword>
<dbReference type="InterPro" id="IPR036388">
    <property type="entry name" value="WH-like_DNA-bd_sf"/>
</dbReference>
<evidence type="ECO:0000313" key="7">
    <source>
        <dbReference type="Proteomes" id="UP000541185"/>
    </source>
</evidence>
<dbReference type="PRINTS" id="PR00039">
    <property type="entry name" value="HTHLYSR"/>
</dbReference>
<protein>
    <submittedName>
        <fullName evidence="6">LysR family transcriptional regulator</fullName>
    </submittedName>
</protein>
<keyword evidence="7" id="KW-1185">Reference proteome</keyword>
<evidence type="ECO:0000256" key="2">
    <source>
        <dbReference type="ARBA" id="ARBA00023015"/>
    </source>
</evidence>
<keyword evidence="3" id="KW-0238">DNA-binding</keyword>
<dbReference type="Pfam" id="PF03466">
    <property type="entry name" value="LysR_substrate"/>
    <property type="match status" value="1"/>
</dbReference>
<evidence type="ECO:0000256" key="4">
    <source>
        <dbReference type="ARBA" id="ARBA00023163"/>
    </source>
</evidence>
<dbReference type="InterPro" id="IPR050389">
    <property type="entry name" value="LysR-type_TF"/>
</dbReference>
<dbReference type="PROSITE" id="PS50931">
    <property type="entry name" value="HTH_LYSR"/>
    <property type="match status" value="1"/>
</dbReference>
<comment type="caution">
    <text evidence="6">The sequence shown here is derived from an EMBL/GenBank/DDBJ whole genome shotgun (WGS) entry which is preliminary data.</text>
</comment>
<dbReference type="InterPro" id="IPR036390">
    <property type="entry name" value="WH_DNA-bd_sf"/>
</dbReference>
<feature type="domain" description="HTH lysR-type" evidence="5">
    <location>
        <begin position="6"/>
        <end position="63"/>
    </location>
</feature>
<comment type="similarity">
    <text evidence="1">Belongs to the LysR transcriptional regulatory family.</text>
</comment>
<reference evidence="6 7" key="1">
    <citation type="submission" date="2020-04" db="EMBL/GenBank/DDBJ databases">
        <title>Ramlibacter sp. G-1-2-2 isolated from soil.</title>
        <authorList>
            <person name="Dahal R.H."/>
        </authorList>
    </citation>
    <scope>NUCLEOTIDE SEQUENCE [LARGE SCALE GENOMIC DNA]</scope>
    <source>
        <strain evidence="6 7">G-1-2-2</strain>
    </source>
</reference>
<dbReference type="PANTHER" id="PTHR30118:SF6">
    <property type="entry name" value="HTH-TYPE TRANSCRIPTIONAL REGULATOR LEUO"/>
    <property type="match status" value="1"/>
</dbReference>
<dbReference type="GO" id="GO:0003677">
    <property type="term" value="F:DNA binding"/>
    <property type="evidence" value="ECO:0007669"/>
    <property type="project" value="UniProtKB-KW"/>
</dbReference>
<dbReference type="Pfam" id="PF00126">
    <property type="entry name" value="HTH_1"/>
    <property type="match status" value="1"/>
</dbReference>